<proteinExistence type="predicted"/>
<sequence>MFKTALLEGCDVSSYVRGCLWPCLFFSFFFLRSPPCQQAPKEAAADTHPVTISANLKCFVTLSVVIAHNPNYLHRFKALSEVSLESFSTICDLIGDFLVAFTPPISISFSVFLICHYLPNDIMLKDWFKFAVGNDSVFTVILQEA</sequence>
<organism evidence="1 2">
    <name type="scientific">Ilyodon furcidens</name>
    <name type="common">goldbreast splitfin</name>
    <dbReference type="NCBI Taxonomy" id="33524"/>
    <lineage>
        <taxon>Eukaryota</taxon>
        <taxon>Metazoa</taxon>
        <taxon>Chordata</taxon>
        <taxon>Craniata</taxon>
        <taxon>Vertebrata</taxon>
        <taxon>Euteleostomi</taxon>
        <taxon>Actinopterygii</taxon>
        <taxon>Neopterygii</taxon>
        <taxon>Teleostei</taxon>
        <taxon>Neoteleostei</taxon>
        <taxon>Acanthomorphata</taxon>
        <taxon>Ovalentaria</taxon>
        <taxon>Atherinomorphae</taxon>
        <taxon>Cyprinodontiformes</taxon>
        <taxon>Goodeidae</taxon>
        <taxon>Ilyodon</taxon>
    </lineage>
</organism>
<keyword evidence="2" id="KW-1185">Reference proteome</keyword>
<evidence type="ECO:0000313" key="2">
    <source>
        <dbReference type="Proteomes" id="UP001482620"/>
    </source>
</evidence>
<reference evidence="1 2" key="1">
    <citation type="submission" date="2021-06" db="EMBL/GenBank/DDBJ databases">
        <authorList>
            <person name="Palmer J.M."/>
        </authorList>
    </citation>
    <scope>NUCLEOTIDE SEQUENCE [LARGE SCALE GENOMIC DNA]</scope>
    <source>
        <strain evidence="2">if_2019</strain>
        <tissue evidence="1">Muscle</tissue>
    </source>
</reference>
<gene>
    <name evidence="1" type="ORF">ILYODFUR_003974</name>
</gene>
<accession>A0ABV0TVG2</accession>
<dbReference type="Proteomes" id="UP001482620">
    <property type="component" value="Unassembled WGS sequence"/>
</dbReference>
<dbReference type="EMBL" id="JAHRIQ010046553">
    <property type="protein sequence ID" value="MEQ2235598.1"/>
    <property type="molecule type" value="Genomic_DNA"/>
</dbReference>
<evidence type="ECO:0000313" key="1">
    <source>
        <dbReference type="EMBL" id="MEQ2235598.1"/>
    </source>
</evidence>
<protein>
    <submittedName>
        <fullName evidence="1">Uncharacterized protein</fullName>
    </submittedName>
</protein>
<name>A0ABV0TVG2_9TELE</name>
<comment type="caution">
    <text evidence="1">The sequence shown here is derived from an EMBL/GenBank/DDBJ whole genome shotgun (WGS) entry which is preliminary data.</text>
</comment>